<dbReference type="Gene3D" id="3.10.20.80">
    <property type="entry name" value="Translation initiation factor 3 (IF-3), N-terminal domain"/>
    <property type="match status" value="1"/>
</dbReference>
<comment type="similarity">
    <text evidence="1">Belongs to the IF-3 family.</text>
</comment>
<name>A0A1Y6B7Z9_9BACT</name>
<dbReference type="NCBIfam" id="TIGR00168">
    <property type="entry name" value="infC"/>
    <property type="match status" value="1"/>
</dbReference>
<dbReference type="GO" id="GO:0032790">
    <property type="term" value="P:ribosome disassembly"/>
    <property type="evidence" value="ECO:0007669"/>
    <property type="project" value="TreeGrafter"/>
</dbReference>
<dbReference type="Gene3D" id="3.30.110.10">
    <property type="entry name" value="Translation initiation factor 3 (IF-3), C-terminal domain"/>
    <property type="match status" value="1"/>
</dbReference>
<dbReference type="EMBL" id="FWZT01000002">
    <property type="protein sequence ID" value="SME96041.1"/>
    <property type="molecule type" value="Genomic_DNA"/>
</dbReference>
<dbReference type="GO" id="GO:0005737">
    <property type="term" value="C:cytoplasm"/>
    <property type="evidence" value="ECO:0007669"/>
    <property type="project" value="UniProtKB-ARBA"/>
</dbReference>
<dbReference type="OrthoDB" id="5293236at2"/>
<dbReference type="PANTHER" id="PTHR10938">
    <property type="entry name" value="TRANSLATION INITIATION FACTOR IF-3"/>
    <property type="match status" value="1"/>
</dbReference>
<dbReference type="Proteomes" id="UP000192907">
    <property type="component" value="Unassembled WGS sequence"/>
</dbReference>
<evidence type="ECO:0000256" key="1">
    <source>
        <dbReference type="ARBA" id="ARBA00005439"/>
    </source>
</evidence>
<feature type="domain" description="Translation initiation factor 3 C-terminal" evidence="5">
    <location>
        <begin position="78"/>
        <end position="149"/>
    </location>
</feature>
<keyword evidence="8" id="KW-1185">Reference proteome</keyword>
<dbReference type="Pfam" id="PF05198">
    <property type="entry name" value="IF3_N"/>
    <property type="match status" value="1"/>
</dbReference>
<keyword evidence="3" id="KW-0648">Protein biosynthesis</keyword>
<dbReference type="GO" id="GO:0003743">
    <property type="term" value="F:translation initiation factor activity"/>
    <property type="evidence" value="ECO:0007669"/>
    <property type="project" value="UniProtKB-UniRule"/>
</dbReference>
<evidence type="ECO:0000259" key="5">
    <source>
        <dbReference type="Pfam" id="PF00707"/>
    </source>
</evidence>
<dbReference type="InterPro" id="IPR019815">
    <property type="entry name" value="Translation_initiation_fac_3_C"/>
</dbReference>
<dbReference type="PANTHER" id="PTHR10938:SF0">
    <property type="entry name" value="TRANSLATION INITIATION FACTOR IF-3, MITOCHONDRIAL"/>
    <property type="match status" value="1"/>
</dbReference>
<dbReference type="STRING" id="1513793.SAMN06296036_102256"/>
<feature type="domain" description="Translation initiation factor 3 N-terminal" evidence="6">
    <location>
        <begin position="13"/>
        <end position="73"/>
    </location>
</feature>
<dbReference type="SUPFAM" id="SSF54364">
    <property type="entry name" value="Translation initiation factor IF3, N-terminal domain"/>
    <property type="match status" value="1"/>
</dbReference>
<dbReference type="AlphaFoldDB" id="A0A1Y6B7Z9"/>
<evidence type="ECO:0000256" key="2">
    <source>
        <dbReference type="ARBA" id="ARBA00022540"/>
    </source>
</evidence>
<dbReference type="InterPro" id="IPR036787">
    <property type="entry name" value="T_IF-3_N_sf"/>
</dbReference>
<evidence type="ECO:0000256" key="4">
    <source>
        <dbReference type="NCBIfam" id="TIGR00168"/>
    </source>
</evidence>
<accession>A0A1Y6B7Z9</accession>
<proteinExistence type="inferred from homology"/>
<evidence type="ECO:0000313" key="8">
    <source>
        <dbReference type="Proteomes" id="UP000192907"/>
    </source>
</evidence>
<reference evidence="8" key="1">
    <citation type="submission" date="2017-04" db="EMBL/GenBank/DDBJ databases">
        <authorList>
            <person name="Varghese N."/>
            <person name="Submissions S."/>
        </authorList>
    </citation>
    <scope>NUCLEOTIDE SEQUENCE [LARGE SCALE GENOMIC DNA]</scope>
    <source>
        <strain evidence="8">RKEM611</strain>
    </source>
</reference>
<dbReference type="InterPro" id="IPR036788">
    <property type="entry name" value="T_IF-3_C_sf"/>
</dbReference>
<sequence length="161" mass="18375">MKVLERADLRSMRDVRLVGEGLNDIVPAMDAWRKAEDEGLDLVLVSDPDATPPVVRIQDFKKLQYEKKKKQRQNKHKVELKEIQLKANISDHDLQTKVNNIDRFLQRGDKVKVIVRLKGRERDNPQRAHDLIAKVTETVTVSCKVNKLPGPIATAILEPAK</sequence>
<dbReference type="InterPro" id="IPR001288">
    <property type="entry name" value="Translation_initiation_fac_3"/>
</dbReference>
<evidence type="ECO:0000259" key="6">
    <source>
        <dbReference type="Pfam" id="PF05198"/>
    </source>
</evidence>
<evidence type="ECO:0000256" key="3">
    <source>
        <dbReference type="ARBA" id="ARBA00022917"/>
    </source>
</evidence>
<dbReference type="Pfam" id="PF00707">
    <property type="entry name" value="IF3_C"/>
    <property type="match status" value="1"/>
</dbReference>
<dbReference type="GO" id="GO:0043022">
    <property type="term" value="F:ribosome binding"/>
    <property type="evidence" value="ECO:0007669"/>
    <property type="project" value="TreeGrafter"/>
</dbReference>
<gene>
    <name evidence="7" type="ORF">SAMN06296036_102256</name>
</gene>
<keyword evidence="2 7" id="KW-0396">Initiation factor</keyword>
<dbReference type="RefSeq" id="WP_132315256.1">
    <property type="nucleotide sequence ID" value="NZ_FWZT01000002.1"/>
</dbReference>
<protein>
    <recommendedName>
        <fullName evidence="4">Translation initiation factor IF-3</fullName>
    </recommendedName>
</protein>
<dbReference type="SUPFAM" id="SSF55200">
    <property type="entry name" value="Translation initiation factor IF3, C-terminal domain"/>
    <property type="match status" value="1"/>
</dbReference>
<evidence type="ECO:0000313" key="7">
    <source>
        <dbReference type="EMBL" id="SME96041.1"/>
    </source>
</evidence>
<organism evidence="7 8">
    <name type="scientific">Pseudobacteriovorax antillogorgiicola</name>
    <dbReference type="NCBI Taxonomy" id="1513793"/>
    <lineage>
        <taxon>Bacteria</taxon>
        <taxon>Pseudomonadati</taxon>
        <taxon>Bdellovibrionota</taxon>
        <taxon>Oligoflexia</taxon>
        <taxon>Oligoflexales</taxon>
        <taxon>Pseudobacteriovoracaceae</taxon>
        <taxon>Pseudobacteriovorax</taxon>
    </lineage>
</organism>
<dbReference type="InterPro" id="IPR019814">
    <property type="entry name" value="Translation_initiation_fac_3_N"/>
</dbReference>